<dbReference type="EMBL" id="JMZZ02000213">
    <property type="protein sequence ID" value="KFX73680.1"/>
    <property type="molecule type" value="Genomic_DNA"/>
</dbReference>
<organism evidence="7">
    <name type="scientific">Bacteroides fragilis</name>
    <dbReference type="NCBI Taxonomy" id="817"/>
    <lineage>
        <taxon>Bacteria</taxon>
        <taxon>Pseudomonadati</taxon>
        <taxon>Bacteroidota</taxon>
        <taxon>Bacteroidia</taxon>
        <taxon>Bacteroidales</taxon>
        <taxon>Bacteroidaceae</taxon>
        <taxon>Bacteroides</taxon>
    </lineage>
</organism>
<dbReference type="InterPro" id="IPR020891">
    <property type="entry name" value="UPF0758_CS"/>
</dbReference>
<dbReference type="Gene3D" id="3.40.140.10">
    <property type="entry name" value="Cytidine Deaminase, domain 2"/>
    <property type="match status" value="1"/>
</dbReference>
<evidence type="ECO:0000256" key="3">
    <source>
        <dbReference type="ARBA" id="ARBA00022801"/>
    </source>
</evidence>
<keyword evidence="3" id="KW-0378">Hydrolase</keyword>
<dbReference type="InterPro" id="IPR037518">
    <property type="entry name" value="MPN"/>
</dbReference>
<protein>
    <submittedName>
        <fullName evidence="7">DNA repair protein</fullName>
    </submittedName>
</protein>
<dbReference type="PATRIC" id="fig|817.53.peg.3448"/>
<feature type="domain" description="MPN" evidence="6">
    <location>
        <begin position="26"/>
        <end position="150"/>
    </location>
</feature>
<dbReference type="GO" id="GO:0046872">
    <property type="term" value="F:metal ion binding"/>
    <property type="evidence" value="ECO:0007669"/>
    <property type="project" value="UniProtKB-KW"/>
</dbReference>
<dbReference type="GO" id="GO:0006508">
    <property type="term" value="P:proteolysis"/>
    <property type="evidence" value="ECO:0007669"/>
    <property type="project" value="UniProtKB-KW"/>
</dbReference>
<sequence length="150" mass="16940">MKTTEFTMPEITISYKDNVKASERIKILSSETSYSYLKPFYSECMEHHEESYVMFLNRANKALGVSLISKGGMAETVMDVKIILQTALKVHASGIVLSHNHPSGNLRPSEPDKKITTKINEACKVLDLHLLDHIILTEESYYSFTDEGLL</sequence>
<name>A0A0I9S7F6_BACFG</name>
<evidence type="ECO:0000256" key="1">
    <source>
        <dbReference type="ARBA" id="ARBA00022670"/>
    </source>
</evidence>
<keyword evidence="1" id="KW-0645">Protease</keyword>
<evidence type="ECO:0000313" key="7">
    <source>
        <dbReference type="EMBL" id="KFX73680.1"/>
    </source>
</evidence>
<dbReference type="Pfam" id="PF04002">
    <property type="entry name" value="RadC"/>
    <property type="match status" value="1"/>
</dbReference>
<dbReference type="PANTHER" id="PTHR30471:SF3">
    <property type="entry name" value="UPF0758 PROTEIN YEES-RELATED"/>
    <property type="match status" value="1"/>
</dbReference>
<dbReference type="CDD" id="cd08071">
    <property type="entry name" value="MPN_DUF2466"/>
    <property type="match status" value="1"/>
</dbReference>
<dbReference type="AlphaFoldDB" id="A0A0I9S7F6"/>
<evidence type="ECO:0000256" key="2">
    <source>
        <dbReference type="ARBA" id="ARBA00022723"/>
    </source>
</evidence>
<proteinExistence type="predicted"/>
<keyword evidence="5" id="KW-0482">Metalloprotease</keyword>
<dbReference type="GO" id="GO:0008237">
    <property type="term" value="F:metallopeptidase activity"/>
    <property type="evidence" value="ECO:0007669"/>
    <property type="project" value="UniProtKB-KW"/>
</dbReference>
<dbReference type="InterPro" id="IPR001405">
    <property type="entry name" value="UPF0758"/>
</dbReference>
<comment type="caution">
    <text evidence="7">The sequence shown here is derived from an EMBL/GenBank/DDBJ whole genome shotgun (WGS) entry which is preliminary data.</text>
</comment>
<gene>
    <name evidence="7" type="ORF">EE52_0216725</name>
</gene>
<keyword evidence="2" id="KW-0479">Metal-binding</keyword>
<evidence type="ECO:0000256" key="4">
    <source>
        <dbReference type="ARBA" id="ARBA00022833"/>
    </source>
</evidence>
<evidence type="ECO:0000256" key="5">
    <source>
        <dbReference type="ARBA" id="ARBA00023049"/>
    </source>
</evidence>
<evidence type="ECO:0000259" key="6">
    <source>
        <dbReference type="PROSITE" id="PS50249"/>
    </source>
</evidence>
<keyword evidence="4" id="KW-0862">Zinc</keyword>
<dbReference type="InterPro" id="IPR025657">
    <property type="entry name" value="RadC_JAB"/>
</dbReference>
<dbReference type="PROSITE" id="PS01302">
    <property type="entry name" value="UPF0758"/>
    <property type="match status" value="1"/>
</dbReference>
<dbReference type="RefSeq" id="WP_044301343.1">
    <property type="nucleotide sequence ID" value="NZ_CP036542.1"/>
</dbReference>
<dbReference type="PANTHER" id="PTHR30471">
    <property type="entry name" value="DNA REPAIR PROTEIN RADC"/>
    <property type="match status" value="1"/>
</dbReference>
<reference evidence="7" key="2">
    <citation type="submission" date="2014-07" db="EMBL/GenBank/DDBJ databases">
        <title>Genetics and epidemiology of antimicrobial resistance in B. fragilis group.</title>
        <authorList>
            <person name="Sydenham T.V."/>
            <person name="Hasman H."/>
            <person name="Kemp M."/>
            <person name="Justesen U.S."/>
        </authorList>
    </citation>
    <scope>NUCLEOTIDE SEQUENCE [LARGE SCALE GENOMIC DNA]</scope>
    <source>
        <strain evidence="7">DCMOUH0018B</strain>
    </source>
</reference>
<accession>A0A0I9S7F6</accession>
<reference evidence="7" key="1">
    <citation type="book" date="2014" name="THE 24TH EUROPEAN CONGRESS OF CLINICAL MICROBIOLOGY AND INFECTIOUS DISEASES" publisher="ECCMID 2014" city="Barcelona, Spain">
        <title>Identification of resistance genes in three multidrug-resistant Bacteroides fragilis isolates by whole genome sequencing.</title>
        <editorList>
            <person name="Unknown"/>
            <person name="A."/>
        </editorList>
        <authorList>
            <person name="Sydenham T.V."/>
            <person name="Hasman H."/>
            <person name="Wang M."/>
            <person name="Soki J."/>
            <person name="Nagy E."/>
            <person name="Justesen U.S."/>
        </authorList>
    </citation>
    <scope>NUCLEOTIDE SEQUENCE</scope>
    <source>
        <strain evidence="7">DCMOUH0018B</strain>
    </source>
</reference>
<dbReference type="PROSITE" id="PS50249">
    <property type="entry name" value="MPN"/>
    <property type="match status" value="1"/>
</dbReference>